<sequence>MRRPEPLPAFPPTLSGPQSGPLFTRVDEVNGAVITVIHSLSANGQYTGVGSVQSELFRTEFRDSARYLGPVYTLPVAQELCEVTTFHPRVCEAFSGGTVDTVYRITTERLFEELNQFVCQNRYRLPSSQARQINRWWESVFTQHMLRLFGEQDVPRNATELTFSRLGVYGIRIKQFAKLIEVRRRSYSKKLRRKG</sequence>
<evidence type="ECO:0000313" key="2">
    <source>
        <dbReference type="Proteomes" id="UP000281553"/>
    </source>
</evidence>
<reference evidence="1 2" key="1">
    <citation type="submission" date="2018-11" db="EMBL/GenBank/DDBJ databases">
        <authorList>
            <consortium name="Pathogen Informatics"/>
        </authorList>
    </citation>
    <scope>NUCLEOTIDE SEQUENCE [LARGE SCALE GENOMIC DNA]</scope>
</reference>
<gene>
    <name evidence="1" type="ORF">DILT_LOCUS15113</name>
</gene>
<dbReference type="Proteomes" id="UP000281553">
    <property type="component" value="Unassembled WGS sequence"/>
</dbReference>
<organism evidence="1 2">
    <name type="scientific">Dibothriocephalus latus</name>
    <name type="common">Fish tapeworm</name>
    <name type="synonym">Diphyllobothrium latum</name>
    <dbReference type="NCBI Taxonomy" id="60516"/>
    <lineage>
        <taxon>Eukaryota</taxon>
        <taxon>Metazoa</taxon>
        <taxon>Spiralia</taxon>
        <taxon>Lophotrochozoa</taxon>
        <taxon>Platyhelminthes</taxon>
        <taxon>Cestoda</taxon>
        <taxon>Eucestoda</taxon>
        <taxon>Diphyllobothriidea</taxon>
        <taxon>Diphyllobothriidae</taxon>
        <taxon>Dibothriocephalus</taxon>
    </lineage>
</organism>
<dbReference type="OrthoDB" id="1262810at2759"/>
<evidence type="ECO:0000313" key="1">
    <source>
        <dbReference type="EMBL" id="VDN28017.1"/>
    </source>
</evidence>
<accession>A0A3P7MZH5</accession>
<name>A0A3P7MZH5_DIBLA</name>
<dbReference type="AlphaFoldDB" id="A0A3P7MZH5"/>
<keyword evidence="2" id="KW-1185">Reference proteome</keyword>
<proteinExistence type="predicted"/>
<dbReference type="EMBL" id="UYRU01077347">
    <property type="protein sequence ID" value="VDN28017.1"/>
    <property type="molecule type" value="Genomic_DNA"/>
</dbReference>
<protein>
    <submittedName>
        <fullName evidence="1">Uncharacterized protein</fullName>
    </submittedName>
</protein>